<dbReference type="OrthoDB" id="1681794at2"/>
<evidence type="ECO:0000313" key="2">
    <source>
        <dbReference type="EMBL" id="PYI51370.1"/>
    </source>
</evidence>
<sequence>MRGIDRLLWSIALPGFGQYLNNQYIKGTVLLLLEFVINVKSHLNLIIISSFTGRIDTAIAQTDYEWLMFYPCLYMYAIWDAYHHAVKSPLATAVPFALAAYLATVGIIFSSSLRIGGVLLGPVWLPMLCCFLGLGVGYAGIGRFNRARQTGD</sequence>
<keyword evidence="1" id="KW-0812">Transmembrane</keyword>
<proteinExistence type="predicted"/>
<dbReference type="EMBL" id="QJVJ01000013">
    <property type="protein sequence ID" value="PYI51370.1"/>
    <property type="molecule type" value="Genomic_DNA"/>
</dbReference>
<feature type="transmembrane region" description="Helical" evidence="1">
    <location>
        <begin position="90"/>
        <end position="111"/>
    </location>
</feature>
<dbReference type="Proteomes" id="UP000247476">
    <property type="component" value="Unassembled WGS sequence"/>
</dbReference>
<evidence type="ECO:0000313" key="3">
    <source>
        <dbReference type="Proteomes" id="UP000247476"/>
    </source>
</evidence>
<evidence type="ECO:0000256" key="1">
    <source>
        <dbReference type="SAM" id="Phobius"/>
    </source>
</evidence>
<gene>
    <name evidence="2" type="ORF">DLM86_25430</name>
</gene>
<accession>A0A2V5KBU4</accession>
<comment type="caution">
    <text evidence="2">The sequence shown here is derived from an EMBL/GenBank/DDBJ whole genome shotgun (WGS) entry which is preliminary data.</text>
</comment>
<name>A0A2V5KBU4_9BACL</name>
<feature type="transmembrane region" description="Helical" evidence="1">
    <location>
        <begin position="123"/>
        <end position="141"/>
    </location>
</feature>
<protein>
    <submittedName>
        <fullName evidence="2">Uncharacterized protein</fullName>
    </submittedName>
</protein>
<keyword evidence="1" id="KW-1133">Transmembrane helix</keyword>
<keyword evidence="3" id="KW-1185">Reference proteome</keyword>
<dbReference type="AlphaFoldDB" id="A0A2V5KBU4"/>
<reference evidence="2 3" key="1">
    <citation type="submission" date="2018-05" db="EMBL/GenBank/DDBJ databases">
        <title>Paenibacillus flagellatus sp. nov., isolated from selenium mineral soil.</title>
        <authorList>
            <person name="Dai X."/>
        </authorList>
    </citation>
    <scope>NUCLEOTIDE SEQUENCE [LARGE SCALE GENOMIC DNA]</scope>
    <source>
        <strain evidence="2 3">DXL2</strain>
    </source>
</reference>
<organism evidence="2 3">
    <name type="scientific">Paenibacillus flagellatus</name>
    <dbReference type="NCBI Taxonomy" id="2211139"/>
    <lineage>
        <taxon>Bacteria</taxon>
        <taxon>Bacillati</taxon>
        <taxon>Bacillota</taxon>
        <taxon>Bacilli</taxon>
        <taxon>Bacillales</taxon>
        <taxon>Paenibacillaceae</taxon>
        <taxon>Paenibacillus</taxon>
    </lineage>
</organism>
<keyword evidence="1" id="KW-0472">Membrane</keyword>